<evidence type="ECO:0000313" key="3">
    <source>
        <dbReference type="EMBL" id="MBI4727006.1"/>
    </source>
</evidence>
<evidence type="ECO:0000313" key="4">
    <source>
        <dbReference type="Proteomes" id="UP000736328"/>
    </source>
</evidence>
<evidence type="ECO:0000259" key="2">
    <source>
        <dbReference type="Pfam" id="PF16548"/>
    </source>
</evidence>
<keyword evidence="3" id="KW-0282">Flagellum</keyword>
<feature type="signal peptide" evidence="1">
    <location>
        <begin position="1"/>
        <end position="20"/>
    </location>
</feature>
<feature type="domain" description="Flagellar assembly protein T N-terminal" evidence="2">
    <location>
        <begin position="26"/>
        <end position="108"/>
    </location>
</feature>
<dbReference type="EMBL" id="JACQXR010000094">
    <property type="protein sequence ID" value="MBI4727006.1"/>
    <property type="molecule type" value="Genomic_DNA"/>
</dbReference>
<accession>A0A933IA39</accession>
<keyword evidence="3" id="KW-0966">Cell projection</keyword>
<dbReference type="Pfam" id="PF16548">
    <property type="entry name" value="FlgT_N"/>
    <property type="match status" value="1"/>
</dbReference>
<comment type="caution">
    <text evidence="3">The sequence shown here is derived from an EMBL/GenBank/DDBJ whole genome shotgun (WGS) entry which is preliminary data.</text>
</comment>
<keyword evidence="3" id="KW-0969">Cilium</keyword>
<dbReference type="InterPro" id="IPR038180">
    <property type="entry name" value="FlgT_N_sf"/>
</dbReference>
<dbReference type="Gene3D" id="3.30.1660.40">
    <property type="entry name" value="FlgT, N-terminal domain"/>
    <property type="match status" value="1"/>
</dbReference>
<dbReference type="Proteomes" id="UP000736328">
    <property type="component" value="Unassembled WGS sequence"/>
</dbReference>
<keyword evidence="1" id="KW-0732">Signal</keyword>
<reference evidence="3" key="1">
    <citation type="submission" date="2020-07" db="EMBL/GenBank/DDBJ databases">
        <title>Huge and variable diversity of episymbiotic CPR bacteria and DPANN archaea in groundwater ecosystems.</title>
        <authorList>
            <person name="He C.Y."/>
            <person name="Keren R."/>
            <person name="Whittaker M."/>
            <person name="Farag I.F."/>
            <person name="Doudna J."/>
            <person name="Cate J.H.D."/>
            <person name="Banfield J.F."/>
        </authorList>
    </citation>
    <scope>NUCLEOTIDE SEQUENCE</scope>
    <source>
        <strain evidence="3">NC_groundwater_1520_Pr4_B-0.1um_53_5</strain>
    </source>
</reference>
<sequence length="386" mass="41298">MKKTIYSILTLLIFFGLAAAQEAMQTITTDGTASVLNGDKAQARDVATQDALRNAVEQVTGAVISSSTLVENAMVVEDNIYSKAKGYVKSYSIVSEGEADGGLTYNVKVKALVREGAIREDMADIIKGAGNPKLMVLITESNVGSSAIGGIDAQLGTAENTIIEAMRNKGFDFVDKETAEKSIRRDKALAALEGDAQAAAFIGERAGAEVIITGQAFAREASAVNDLLGGMKSIQATVSVKAFNTDDGRILVSKVETGRAVHIEEIVGGTKAIEQASAKLADYLAEEIVKKFARGGNTVTLNVTGASNYDLYQELINVLKYEVRGVKAVNDREITGNTGLVEVETKFNSSQLAQELLYKNFAKFSVKILSRTANRINLRLRAKVVR</sequence>
<proteinExistence type="predicted"/>
<gene>
    <name evidence="3" type="ORF">HY768_07255</name>
</gene>
<dbReference type="InterPro" id="IPR032370">
    <property type="entry name" value="FlgT_N"/>
</dbReference>
<organism evidence="3 4">
    <name type="scientific">candidate division TA06 bacterium</name>
    <dbReference type="NCBI Taxonomy" id="2250710"/>
    <lineage>
        <taxon>Bacteria</taxon>
        <taxon>Bacteria division TA06</taxon>
    </lineage>
</organism>
<protein>
    <submittedName>
        <fullName evidence="3">Flagellar assembly protein T N-terminal domain-containing protein</fullName>
    </submittedName>
</protein>
<dbReference type="AlphaFoldDB" id="A0A933IA39"/>
<name>A0A933IA39_UNCT6</name>
<feature type="chain" id="PRO_5036697957" evidence="1">
    <location>
        <begin position="21"/>
        <end position="386"/>
    </location>
</feature>
<evidence type="ECO:0000256" key="1">
    <source>
        <dbReference type="SAM" id="SignalP"/>
    </source>
</evidence>